<dbReference type="SUPFAM" id="SSF57701">
    <property type="entry name" value="Zn2/Cys6 DNA-binding domain"/>
    <property type="match status" value="1"/>
</dbReference>
<feature type="domain" description="Zn(2)-C6 fungal-type" evidence="9">
    <location>
        <begin position="177"/>
        <end position="207"/>
    </location>
</feature>
<feature type="region of interest" description="Disordered" evidence="8">
    <location>
        <begin position="758"/>
        <end position="833"/>
    </location>
</feature>
<keyword evidence="6" id="KW-0804">Transcription</keyword>
<dbReference type="GO" id="GO:0005634">
    <property type="term" value="C:nucleus"/>
    <property type="evidence" value="ECO:0007669"/>
    <property type="project" value="UniProtKB-SubCell"/>
</dbReference>
<evidence type="ECO:0000256" key="2">
    <source>
        <dbReference type="ARBA" id="ARBA00022723"/>
    </source>
</evidence>
<evidence type="ECO:0000313" key="11">
    <source>
        <dbReference type="Proteomes" id="UP000076580"/>
    </source>
</evidence>
<dbReference type="InterPro" id="IPR036864">
    <property type="entry name" value="Zn2-C6_fun-type_DNA-bd_sf"/>
</dbReference>
<protein>
    <submittedName>
        <fullName evidence="10">C6 transcription factor FacB</fullName>
    </submittedName>
</protein>
<dbReference type="CDD" id="cd12148">
    <property type="entry name" value="fungal_TF_MHR"/>
    <property type="match status" value="1"/>
</dbReference>
<evidence type="ECO:0000256" key="4">
    <source>
        <dbReference type="ARBA" id="ARBA00023015"/>
    </source>
</evidence>
<feature type="compositionally biased region" description="Polar residues" evidence="8">
    <location>
        <begin position="781"/>
        <end position="791"/>
    </location>
</feature>
<evidence type="ECO:0000256" key="1">
    <source>
        <dbReference type="ARBA" id="ARBA00004123"/>
    </source>
</evidence>
<dbReference type="GO" id="GO:0008270">
    <property type="term" value="F:zinc ion binding"/>
    <property type="evidence" value="ECO:0007669"/>
    <property type="project" value="InterPro"/>
</dbReference>
<dbReference type="InParanoid" id="A0A151GMP9"/>
<dbReference type="SMART" id="SM00066">
    <property type="entry name" value="GAL4"/>
    <property type="match status" value="1"/>
</dbReference>
<dbReference type="CDD" id="cd00067">
    <property type="entry name" value="GAL4"/>
    <property type="match status" value="1"/>
</dbReference>
<gene>
    <name evidence="10" type="ORF">DCS_05361</name>
</gene>
<dbReference type="GeneID" id="63718004"/>
<dbReference type="Pfam" id="PF00172">
    <property type="entry name" value="Zn_clus"/>
    <property type="match status" value="1"/>
</dbReference>
<evidence type="ECO:0000256" key="5">
    <source>
        <dbReference type="ARBA" id="ARBA00023125"/>
    </source>
</evidence>
<dbReference type="InterPro" id="IPR050987">
    <property type="entry name" value="AtrR-like"/>
</dbReference>
<dbReference type="RefSeq" id="XP_040657700.1">
    <property type="nucleotide sequence ID" value="XM_040802667.1"/>
</dbReference>
<evidence type="ECO:0000256" key="8">
    <source>
        <dbReference type="SAM" id="MobiDB-lite"/>
    </source>
</evidence>
<evidence type="ECO:0000256" key="7">
    <source>
        <dbReference type="ARBA" id="ARBA00023242"/>
    </source>
</evidence>
<dbReference type="PANTHER" id="PTHR46910:SF12">
    <property type="entry name" value="REGULATORY PROTEIN CAT8"/>
    <property type="match status" value="1"/>
</dbReference>
<dbReference type="CDD" id="cd15485">
    <property type="entry name" value="ZIP_Cat8"/>
    <property type="match status" value="1"/>
</dbReference>
<keyword evidence="4" id="KW-0805">Transcription regulation</keyword>
<dbReference type="SMART" id="SM00906">
    <property type="entry name" value="Fungal_trans"/>
    <property type="match status" value="1"/>
</dbReference>
<dbReference type="EMBL" id="LAYC01000002">
    <property type="protein sequence ID" value="KYK58348.1"/>
    <property type="molecule type" value="Genomic_DNA"/>
</dbReference>
<dbReference type="FunFam" id="4.10.240.10:FF:000007">
    <property type="entry name" value="C6 transcription factor FacB"/>
    <property type="match status" value="1"/>
</dbReference>
<feature type="region of interest" description="Disordered" evidence="8">
    <location>
        <begin position="48"/>
        <end position="90"/>
    </location>
</feature>
<comment type="subcellular location">
    <subcellularLocation>
        <location evidence="1">Nucleus</location>
    </subcellularLocation>
</comment>
<keyword evidence="7" id="KW-0539">Nucleus</keyword>
<keyword evidence="3" id="KW-0862">Zinc</keyword>
<dbReference type="Gene3D" id="4.10.240.10">
    <property type="entry name" value="Zn(2)-C6 fungal-type DNA-binding domain"/>
    <property type="match status" value="1"/>
</dbReference>
<feature type="compositionally biased region" description="Basic and acidic residues" evidence="8">
    <location>
        <begin position="278"/>
        <end position="288"/>
    </location>
</feature>
<keyword evidence="5" id="KW-0238">DNA-binding</keyword>
<keyword evidence="11" id="KW-1185">Reference proteome</keyword>
<dbReference type="InterPro" id="IPR001138">
    <property type="entry name" value="Zn2Cys6_DnaBD"/>
</dbReference>
<dbReference type="Pfam" id="PF04082">
    <property type="entry name" value="Fungal_trans"/>
    <property type="match status" value="1"/>
</dbReference>
<organism evidence="10 11">
    <name type="scientific">Drechmeria coniospora</name>
    <name type="common">Nematophagous fungus</name>
    <name type="synonym">Meria coniospora</name>
    <dbReference type="NCBI Taxonomy" id="98403"/>
    <lineage>
        <taxon>Eukaryota</taxon>
        <taxon>Fungi</taxon>
        <taxon>Dikarya</taxon>
        <taxon>Ascomycota</taxon>
        <taxon>Pezizomycotina</taxon>
        <taxon>Sordariomycetes</taxon>
        <taxon>Hypocreomycetidae</taxon>
        <taxon>Hypocreales</taxon>
        <taxon>Ophiocordycipitaceae</taxon>
        <taxon>Drechmeria</taxon>
    </lineage>
</organism>
<evidence type="ECO:0000256" key="3">
    <source>
        <dbReference type="ARBA" id="ARBA00022833"/>
    </source>
</evidence>
<name>A0A151GMP9_DRECN</name>
<evidence type="ECO:0000313" key="10">
    <source>
        <dbReference type="EMBL" id="KYK58348.1"/>
    </source>
</evidence>
<sequence>MLPSSRRNNTSLPSLAGSRFPSPVHLHMPRPFDSSPYFDPVLLGQGAVHPCRHRQRPRTSEVEDGRQSHRSSKRQSTLVRDGLRGPPPTSLRLLSIVARPVRALGTELVVPRAAAAAAAADAVSTTPSSSFVFPPLPVDGQRHDESREDDASVAMPGILPMKVIKVGTSAQSRIAQACDRCRSKKIRCDGVRPTCSQCANVGFECRTSDKLSRRAFPRGYTESLEERVRQLECEVRELKDLLDEKDEKIDMLSAVHGSHRRPPSFTSWSNSTSSSPDASKDAQPVDKEDTFRVQGTPLLLGVENSDSYFMGPSSGRSIITSLKRKLEETGKPCLDFNPDAFLHVQGCPPLATADDADGSITVPPRLFSDRCVNVFFQEWAPLFPALHKPTFLRVYEEFAADPDKVRCGYKRAQLYLVFSIAGLSFESPDYPQLAACEKQWTDALESLQIESTMDSLQCLILAMLYYTVRADNKRLQHYKSVAVGLSHRLGLHQCQKRFSLGALTLETRKKVFWTLYTLDCFTAATMGLPKLLRDEDIQVDYPSDTDDEYITEKGFQPTLPGEYTRLSSALALFRAARILARVLEKVYPVSTNAELSLQQMAAFERELDEWYAELPNHLRLNFVQDKPSTDVTGSRSPLLALAYYYIRTLIYRPVVGSSLDHKSAQPLLSISESSKHMIQISQLLEERGMSFSFCVNKFDLLAVCGITLLYQVVDLKHDSKLTRDSERLVNGVMATLAKAKAPGFVDLTRVARTLISVDEQNGAGAEPEPSSGYAGPDRQRSSPPSRGQQATAGHPLSRLHHNTASEGELQRRQDRMRRTTMPDVAVRGPDLYRSQSRQSFDSLASDGVVSHQSYCMHMAQPQGAVAADDCACRVMPNLDYLSLGTTPAETQSSPSAGSFTQMQTPASASGMSTQLLPPEGGAGKMTAFSPAEWETLLGAMDGGLNNVYDAIYGGTSLVGDAPVAACGNGNEWSPDAWDLSGFNIADFGGNPGAAQSVLSDESLSSGEEMAPSELGLSVGSADLGNLANARSGRDNYVTEVFSL</sequence>
<dbReference type="PANTHER" id="PTHR46910">
    <property type="entry name" value="TRANSCRIPTION FACTOR PDR1"/>
    <property type="match status" value="1"/>
</dbReference>
<evidence type="ECO:0000256" key="6">
    <source>
        <dbReference type="ARBA" id="ARBA00023163"/>
    </source>
</evidence>
<dbReference type="GO" id="GO:0000981">
    <property type="term" value="F:DNA-binding transcription factor activity, RNA polymerase II-specific"/>
    <property type="evidence" value="ECO:0007669"/>
    <property type="project" value="InterPro"/>
</dbReference>
<dbReference type="GO" id="GO:0006351">
    <property type="term" value="P:DNA-templated transcription"/>
    <property type="evidence" value="ECO:0007669"/>
    <property type="project" value="InterPro"/>
</dbReference>
<accession>A0A151GMP9</accession>
<feature type="compositionally biased region" description="Polar residues" evidence="8">
    <location>
        <begin position="1"/>
        <end position="13"/>
    </location>
</feature>
<dbReference type="InterPro" id="IPR007219">
    <property type="entry name" value="XnlR_reg_dom"/>
</dbReference>
<feature type="compositionally biased region" description="Basic and acidic residues" evidence="8">
    <location>
        <begin position="808"/>
        <end position="817"/>
    </location>
</feature>
<keyword evidence="2" id="KW-0479">Metal-binding</keyword>
<feature type="compositionally biased region" description="Basic and acidic residues" evidence="8">
    <location>
        <begin position="58"/>
        <end position="67"/>
    </location>
</feature>
<dbReference type="GO" id="GO:0003677">
    <property type="term" value="F:DNA binding"/>
    <property type="evidence" value="ECO:0007669"/>
    <property type="project" value="UniProtKB-KW"/>
</dbReference>
<dbReference type="Proteomes" id="UP000076580">
    <property type="component" value="Chromosome 02"/>
</dbReference>
<dbReference type="PROSITE" id="PS00463">
    <property type="entry name" value="ZN2_CY6_FUNGAL_1"/>
    <property type="match status" value="1"/>
</dbReference>
<feature type="region of interest" description="Disordered" evidence="8">
    <location>
        <begin position="253"/>
        <end position="288"/>
    </location>
</feature>
<feature type="compositionally biased region" description="Low complexity" evidence="8">
    <location>
        <begin position="263"/>
        <end position="277"/>
    </location>
</feature>
<comment type="caution">
    <text evidence="10">The sequence shown here is derived from an EMBL/GenBank/DDBJ whole genome shotgun (WGS) entry which is preliminary data.</text>
</comment>
<dbReference type="AlphaFoldDB" id="A0A151GMP9"/>
<reference evidence="10 11" key="1">
    <citation type="journal article" date="2016" name="Sci. Rep.">
        <title>Insights into Adaptations to a Near-Obligate Nematode Endoparasitic Lifestyle from the Finished Genome of Drechmeria coniospora.</title>
        <authorList>
            <person name="Zhang L."/>
            <person name="Zhou Z."/>
            <person name="Guo Q."/>
            <person name="Fokkens L."/>
            <person name="Miskei M."/>
            <person name="Pocsi I."/>
            <person name="Zhang W."/>
            <person name="Chen M."/>
            <person name="Wang L."/>
            <person name="Sun Y."/>
            <person name="Donzelli B.G."/>
            <person name="Gibson D.M."/>
            <person name="Nelson D.R."/>
            <person name="Luo J.G."/>
            <person name="Rep M."/>
            <person name="Liu H."/>
            <person name="Yang S."/>
            <person name="Wang J."/>
            <person name="Krasnoff S.B."/>
            <person name="Xu Y."/>
            <person name="Molnar I."/>
            <person name="Lin M."/>
        </authorList>
    </citation>
    <scope>NUCLEOTIDE SEQUENCE [LARGE SCALE GENOMIC DNA]</scope>
    <source>
        <strain evidence="10 11">ARSEF 6962</strain>
    </source>
</reference>
<dbReference type="STRING" id="98403.A0A151GMP9"/>
<evidence type="ECO:0000259" key="9">
    <source>
        <dbReference type="PROSITE" id="PS50048"/>
    </source>
</evidence>
<dbReference type="PROSITE" id="PS50048">
    <property type="entry name" value="ZN2_CY6_FUNGAL_2"/>
    <property type="match status" value="1"/>
</dbReference>
<feature type="region of interest" description="Disordered" evidence="8">
    <location>
        <begin position="1"/>
        <end position="23"/>
    </location>
</feature>
<proteinExistence type="predicted"/>